<dbReference type="InterPro" id="IPR042094">
    <property type="entry name" value="T2SS_GspF_sf"/>
</dbReference>
<proteinExistence type="predicted"/>
<evidence type="ECO:0000256" key="5">
    <source>
        <dbReference type="ARBA" id="ARBA00023136"/>
    </source>
</evidence>
<gene>
    <name evidence="8" type="ORF">HSCHL_1296</name>
</gene>
<feature type="transmembrane region" description="Helical" evidence="6">
    <location>
        <begin position="6"/>
        <end position="23"/>
    </location>
</feature>
<dbReference type="AlphaFoldDB" id="A0A2T5G5Z3"/>
<keyword evidence="2" id="KW-1003">Cell membrane</keyword>
<evidence type="ECO:0000256" key="1">
    <source>
        <dbReference type="ARBA" id="ARBA00004651"/>
    </source>
</evidence>
<feature type="domain" description="Type II secretion system protein GspF" evidence="7">
    <location>
        <begin position="133"/>
        <end position="259"/>
    </location>
</feature>
<protein>
    <submittedName>
        <fullName evidence="8">Type II/IV secretion system protein TadC, associated with Flp pilus assembly</fullName>
    </submittedName>
</protein>
<keyword evidence="3 6" id="KW-0812">Transmembrane</keyword>
<evidence type="ECO:0000313" key="8">
    <source>
        <dbReference type="EMBL" id="PTQ51593.1"/>
    </source>
</evidence>
<keyword evidence="4 6" id="KW-1133">Transmembrane helix</keyword>
<accession>A0A2T5G5Z3</accession>
<comment type="subcellular location">
    <subcellularLocation>
        <location evidence="1">Cell membrane</location>
        <topology evidence="1">Multi-pass membrane protein</topology>
    </subcellularLocation>
</comment>
<dbReference type="InterPro" id="IPR018076">
    <property type="entry name" value="T2SS_GspF_dom"/>
</dbReference>
<dbReference type="Proteomes" id="UP000244180">
    <property type="component" value="Unassembled WGS sequence"/>
</dbReference>
<feature type="transmembrane region" description="Helical" evidence="6">
    <location>
        <begin position="240"/>
        <end position="263"/>
    </location>
</feature>
<dbReference type="PANTHER" id="PTHR35007:SF2">
    <property type="entry name" value="PILUS ASSEMBLE PROTEIN"/>
    <property type="match status" value="1"/>
</dbReference>
<dbReference type="Gene3D" id="1.20.81.30">
    <property type="entry name" value="Type II secretion system (T2SS), domain F"/>
    <property type="match status" value="1"/>
</dbReference>
<dbReference type="EMBL" id="PEBV01000041">
    <property type="protein sequence ID" value="PTQ51593.1"/>
    <property type="molecule type" value="Genomic_DNA"/>
</dbReference>
<comment type="caution">
    <text evidence="8">The sequence shown here is derived from an EMBL/GenBank/DDBJ whole genome shotgun (WGS) entry which is preliminary data.</text>
</comment>
<dbReference type="PANTHER" id="PTHR35007">
    <property type="entry name" value="INTEGRAL MEMBRANE PROTEIN-RELATED"/>
    <property type="match status" value="1"/>
</dbReference>
<evidence type="ECO:0000259" key="7">
    <source>
        <dbReference type="Pfam" id="PF00482"/>
    </source>
</evidence>
<dbReference type="Pfam" id="PF00482">
    <property type="entry name" value="T2SSF"/>
    <property type="match status" value="1"/>
</dbReference>
<organism evidence="8 9">
    <name type="scientific">Hydrogenibacillus schlegelii</name>
    <name type="common">Bacillus schlegelii</name>
    <dbReference type="NCBI Taxonomy" id="1484"/>
    <lineage>
        <taxon>Bacteria</taxon>
        <taxon>Bacillati</taxon>
        <taxon>Bacillota</taxon>
        <taxon>Bacilli</taxon>
        <taxon>Bacillales</taxon>
        <taxon>Bacillales Family X. Incertae Sedis</taxon>
        <taxon>Hydrogenibacillus</taxon>
    </lineage>
</organism>
<evidence type="ECO:0000256" key="4">
    <source>
        <dbReference type="ARBA" id="ARBA00022989"/>
    </source>
</evidence>
<evidence type="ECO:0000256" key="2">
    <source>
        <dbReference type="ARBA" id="ARBA00022475"/>
    </source>
</evidence>
<dbReference type="GO" id="GO:0005886">
    <property type="term" value="C:plasma membrane"/>
    <property type="evidence" value="ECO:0007669"/>
    <property type="project" value="UniProtKB-SubCell"/>
</dbReference>
<keyword evidence="5 6" id="KW-0472">Membrane</keyword>
<feature type="transmembrane region" description="Helical" evidence="6">
    <location>
        <begin position="71"/>
        <end position="89"/>
    </location>
</feature>
<reference evidence="8 9" key="1">
    <citation type="submission" date="2017-08" db="EMBL/GenBank/DDBJ databases">
        <title>Burning lignite coal seam in the remote Altai Mountains harbors a hydrogen-driven thermophilic microbial community.</title>
        <authorList>
            <person name="Kadnikov V.V."/>
            <person name="Mardanov A.V."/>
            <person name="Ivasenko D."/>
            <person name="Beletsky A.V."/>
            <person name="Karnachuk O.V."/>
            <person name="Ravin N.V."/>
        </authorList>
    </citation>
    <scope>NUCLEOTIDE SEQUENCE [LARGE SCALE GENOMIC DNA]</scope>
    <source>
        <strain evidence="8">AL33</strain>
    </source>
</reference>
<evidence type="ECO:0000256" key="6">
    <source>
        <dbReference type="SAM" id="Phobius"/>
    </source>
</evidence>
<dbReference type="RefSeq" id="WP_273000631.1">
    <property type="nucleotide sequence ID" value="NZ_PEBV01000041.1"/>
</dbReference>
<name>A0A2T5G5Z3_HYDSH</name>
<sequence length="270" mass="30144">MAQAIAPVLAALAILVPTIYYGLPRSGRREGGLRAVLTRTGVRFVNDESRDELRLRLAQAGLYTMTPEEFTGIRVLLTASVLPVFLILLPFRADAALIVALFLAPVLYIAPSNWLSRKIRARQSQARAVLGEFTLLFSVALEAGADVRKALREAARVAGGPLREEIERALSEEATGVPLTDALTDMTRRLEVEELRVLVRTIVQSYRYGAPLAQMMRETAERMRTLRRYEIMEAAGRLQVALLFPVLFFILGPMMVVLMYPALMRLLEVF</sequence>
<evidence type="ECO:0000313" key="9">
    <source>
        <dbReference type="Proteomes" id="UP000244180"/>
    </source>
</evidence>
<evidence type="ECO:0000256" key="3">
    <source>
        <dbReference type="ARBA" id="ARBA00022692"/>
    </source>
</evidence>
<feature type="transmembrane region" description="Helical" evidence="6">
    <location>
        <begin position="95"/>
        <end position="115"/>
    </location>
</feature>